<dbReference type="OrthoDB" id="166134at2759"/>
<protein>
    <submittedName>
        <fullName evidence="7">Rabenosyn-5</fullName>
    </submittedName>
</protein>
<evidence type="ECO:0000256" key="1">
    <source>
        <dbReference type="ARBA" id="ARBA00022723"/>
    </source>
</evidence>
<dbReference type="InterPro" id="IPR000306">
    <property type="entry name" value="Znf_FYVE"/>
</dbReference>
<dbReference type="InterPro" id="IPR011011">
    <property type="entry name" value="Znf_FYVE_PHD"/>
</dbReference>
<evidence type="ECO:0000256" key="4">
    <source>
        <dbReference type="PROSITE-ProRule" id="PRU00091"/>
    </source>
</evidence>
<dbReference type="STRING" id="407821.A0A087TPT4"/>
<keyword evidence="2 4" id="KW-0863">Zinc-finger</keyword>
<feature type="compositionally biased region" description="Low complexity" evidence="5">
    <location>
        <begin position="403"/>
        <end position="413"/>
    </location>
</feature>
<dbReference type="InterPro" id="IPR013083">
    <property type="entry name" value="Znf_RING/FYVE/PHD"/>
</dbReference>
<sequence length="478" mass="55092">MAKSSAGITEGEIREGLLCPICLYDLQTVDQLQEHFEISHSSEDHDVFQALKGFIDKAKRKILKQDTVQGGNDDVSKASFESDTLPLDSPSIPWQKQEVGLTTSHTWYFKKLRDKKMDRYVLETNKLLIRLDKLICDISDDPEKRKEFEKSIVPWVPDADVPLCPGCGKSFGLSRRRHHCRLCGGVMCHSCSYFITYEFARKLTLPMVSDDQHLLPKPSSTPRRPSSANLMSVAGGENLIRICKDCHMLLDRHDKMVEQKHHRPLLVQMYERMKEYMEEVERLVPVYLEMIESLNSGETEYQLDSARELKMKITKLAERIDTHSKKILKLETTDESSCRMQQLQTGIRMAASQFLRNVILGLPSPPTPEEVSRYQSIRLGQVQRRIQLEKQAEMLQNKKESTKSPSPVPVSKPKTMEPISPDTGWCVSSDKVQEEEDPMLQQINIIHKYIQQATLDHKYDEVRMLENNLKELEQEFSK</sequence>
<dbReference type="SMART" id="SM00064">
    <property type="entry name" value="FYVE"/>
    <property type="match status" value="1"/>
</dbReference>
<evidence type="ECO:0000256" key="5">
    <source>
        <dbReference type="SAM" id="MobiDB-lite"/>
    </source>
</evidence>
<dbReference type="Proteomes" id="UP000054359">
    <property type="component" value="Unassembled WGS sequence"/>
</dbReference>
<feature type="domain" description="FYVE-type" evidence="6">
    <location>
        <begin position="158"/>
        <end position="251"/>
    </location>
</feature>
<dbReference type="SUPFAM" id="SSF140125">
    <property type="entry name" value="Rabenosyn-5 Rab-binding domain-like"/>
    <property type="match status" value="1"/>
</dbReference>
<evidence type="ECO:0000313" key="8">
    <source>
        <dbReference type="Proteomes" id="UP000054359"/>
    </source>
</evidence>
<feature type="non-terminal residue" evidence="7">
    <location>
        <position position="478"/>
    </location>
</feature>
<keyword evidence="3" id="KW-0862">Zinc</keyword>
<accession>A0A087TPT4</accession>
<evidence type="ECO:0000313" key="7">
    <source>
        <dbReference type="EMBL" id="KFM67123.1"/>
    </source>
</evidence>
<dbReference type="EMBL" id="KK116224">
    <property type="protein sequence ID" value="KFM67123.1"/>
    <property type="molecule type" value="Genomic_DNA"/>
</dbReference>
<dbReference type="Gene3D" id="3.30.40.10">
    <property type="entry name" value="Zinc/RING finger domain, C3HC4 (zinc finger)"/>
    <property type="match status" value="1"/>
</dbReference>
<dbReference type="PROSITE" id="PS00028">
    <property type="entry name" value="ZINC_FINGER_C2H2_1"/>
    <property type="match status" value="1"/>
</dbReference>
<dbReference type="CDD" id="cd15716">
    <property type="entry name" value="FYVE_RBNS5"/>
    <property type="match status" value="1"/>
</dbReference>
<reference evidence="7 8" key="1">
    <citation type="submission" date="2013-11" db="EMBL/GenBank/DDBJ databases">
        <title>Genome sequencing of Stegodyphus mimosarum.</title>
        <authorList>
            <person name="Bechsgaard J."/>
        </authorList>
    </citation>
    <scope>NUCLEOTIDE SEQUENCE [LARGE SCALE GENOMIC DNA]</scope>
</reference>
<dbReference type="SUPFAM" id="SSF57903">
    <property type="entry name" value="FYVE/PHD zinc finger"/>
    <property type="match status" value="1"/>
</dbReference>
<dbReference type="InterPro" id="IPR052727">
    <property type="entry name" value="Rab4/Rab5_effector"/>
</dbReference>
<name>A0A087TPT4_STEMI</name>
<dbReference type="InterPro" id="IPR013087">
    <property type="entry name" value="Znf_C2H2_type"/>
</dbReference>
<evidence type="ECO:0000256" key="2">
    <source>
        <dbReference type="ARBA" id="ARBA00022771"/>
    </source>
</evidence>
<dbReference type="InterPro" id="IPR021565">
    <property type="entry name" value="Rbsn_Rab-bd"/>
</dbReference>
<dbReference type="OMA" id="HFEANHA"/>
<dbReference type="PANTHER" id="PTHR13510">
    <property type="entry name" value="FYVE-FINGER-CONTAINING RAB5 EFFECTOR PROTEIN RABENOSYN-5-RELATED"/>
    <property type="match status" value="1"/>
</dbReference>
<organism evidence="7 8">
    <name type="scientific">Stegodyphus mimosarum</name>
    <name type="common">African social velvet spider</name>
    <dbReference type="NCBI Taxonomy" id="407821"/>
    <lineage>
        <taxon>Eukaryota</taxon>
        <taxon>Metazoa</taxon>
        <taxon>Ecdysozoa</taxon>
        <taxon>Arthropoda</taxon>
        <taxon>Chelicerata</taxon>
        <taxon>Arachnida</taxon>
        <taxon>Araneae</taxon>
        <taxon>Araneomorphae</taxon>
        <taxon>Entelegynae</taxon>
        <taxon>Eresoidea</taxon>
        <taxon>Eresidae</taxon>
        <taxon>Stegodyphus</taxon>
    </lineage>
</organism>
<dbReference type="AlphaFoldDB" id="A0A087TPT4"/>
<dbReference type="Pfam" id="PF11464">
    <property type="entry name" value="Rbsn"/>
    <property type="match status" value="1"/>
</dbReference>
<gene>
    <name evidence="7" type="ORF">X975_00493</name>
</gene>
<proteinExistence type="predicted"/>
<dbReference type="InterPro" id="IPR036531">
    <property type="entry name" value="Rbsn_Rab-bd_sf"/>
</dbReference>
<dbReference type="PROSITE" id="PS50178">
    <property type="entry name" value="ZF_FYVE"/>
    <property type="match status" value="1"/>
</dbReference>
<evidence type="ECO:0000256" key="3">
    <source>
        <dbReference type="ARBA" id="ARBA00022833"/>
    </source>
</evidence>
<dbReference type="InterPro" id="IPR017455">
    <property type="entry name" value="Znf_FYVE-rel"/>
</dbReference>
<dbReference type="GO" id="GO:0008270">
    <property type="term" value="F:zinc ion binding"/>
    <property type="evidence" value="ECO:0007669"/>
    <property type="project" value="UniProtKB-KW"/>
</dbReference>
<feature type="region of interest" description="Disordered" evidence="5">
    <location>
        <begin position="395"/>
        <end position="423"/>
    </location>
</feature>
<keyword evidence="1" id="KW-0479">Metal-binding</keyword>
<keyword evidence="8" id="KW-1185">Reference proteome</keyword>
<dbReference type="Gene3D" id="4.10.860.20">
    <property type="entry name" value="Rabenosyn, Rab binding domain"/>
    <property type="match status" value="1"/>
</dbReference>
<evidence type="ECO:0000259" key="6">
    <source>
        <dbReference type="PROSITE" id="PS50178"/>
    </source>
</evidence>
<dbReference type="PANTHER" id="PTHR13510:SF44">
    <property type="entry name" value="RABENOSYN-5"/>
    <property type="match status" value="1"/>
</dbReference>
<dbReference type="Pfam" id="PF01363">
    <property type="entry name" value="FYVE"/>
    <property type="match status" value="1"/>
</dbReference>